<feature type="domain" description="Carboxyltransferase" evidence="4">
    <location>
        <begin position="1"/>
        <end position="188"/>
    </location>
</feature>
<dbReference type="RefSeq" id="WP_193496097.1">
    <property type="nucleotide sequence ID" value="NZ_CP063169.1"/>
</dbReference>
<evidence type="ECO:0000256" key="3">
    <source>
        <dbReference type="ARBA" id="ARBA00022840"/>
    </source>
</evidence>
<dbReference type="PANTHER" id="PTHR34698:SF2">
    <property type="entry name" value="5-OXOPROLINASE SUBUNIT B"/>
    <property type="match status" value="1"/>
</dbReference>
<evidence type="ECO:0000259" key="4">
    <source>
        <dbReference type="SMART" id="SM00796"/>
    </source>
</evidence>
<proteinExistence type="predicted"/>
<gene>
    <name evidence="5" type="primary">pxpB</name>
    <name evidence="5" type="ORF">IM660_13060</name>
</gene>
<dbReference type="AlphaFoldDB" id="A0A7M1SS49"/>
<dbReference type="NCBIfam" id="TIGR00370">
    <property type="entry name" value="5-oxoprolinase subunit PxpB"/>
    <property type="match status" value="1"/>
</dbReference>
<organism evidence="5 6">
    <name type="scientific">Ruania alkalisoli</name>
    <dbReference type="NCBI Taxonomy" id="2779775"/>
    <lineage>
        <taxon>Bacteria</taxon>
        <taxon>Bacillati</taxon>
        <taxon>Actinomycetota</taxon>
        <taxon>Actinomycetes</taxon>
        <taxon>Micrococcales</taxon>
        <taxon>Ruaniaceae</taxon>
        <taxon>Ruania</taxon>
    </lineage>
</organism>
<dbReference type="InterPro" id="IPR010016">
    <property type="entry name" value="PxpB"/>
</dbReference>
<keyword evidence="3" id="KW-0067">ATP-binding</keyword>
<evidence type="ECO:0000313" key="6">
    <source>
        <dbReference type="Proteomes" id="UP000593758"/>
    </source>
</evidence>
<accession>A0A7M1SS49</accession>
<dbReference type="InterPro" id="IPR029000">
    <property type="entry name" value="Cyclophilin-like_dom_sf"/>
</dbReference>
<dbReference type="SMART" id="SM00796">
    <property type="entry name" value="AHS1"/>
    <property type="match status" value="1"/>
</dbReference>
<evidence type="ECO:0000256" key="1">
    <source>
        <dbReference type="ARBA" id="ARBA00022741"/>
    </source>
</evidence>
<dbReference type="PANTHER" id="PTHR34698">
    <property type="entry name" value="5-OXOPROLINASE SUBUNIT B"/>
    <property type="match status" value="1"/>
</dbReference>
<dbReference type="Gene3D" id="2.40.100.10">
    <property type="entry name" value="Cyclophilin-like"/>
    <property type="match status" value="1"/>
</dbReference>
<protein>
    <submittedName>
        <fullName evidence="5">5-oxoprolinase subunit PxpB</fullName>
        <ecNumber evidence="5">3.5.2.9</ecNumber>
    </submittedName>
</protein>
<dbReference type="Proteomes" id="UP000593758">
    <property type="component" value="Chromosome"/>
</dbReference>
<dbReference type="GO" id="GO:0017168">
    <property type="term" value="F:5-oxoprolinase (ATP-hydrolyzing) activity"/>
    <property type="evidence" value="ECO:0007669"/>
    <property type="project" value="UniProtKB-EC"/>
</dbReference>
<dbReference type="Gene3D" id="3.30.1360.40">
    <property type="match status" value="1"/>
</dbReference>
<dbReference type="EMBL" id="CP063169">
    <property type="protein sequence ID" value="QOR69602.1"/>
    <property type="molecule type" value="Genomic_DNA"/>
</dbReference>
<sequence>MRILPSGERALLIEVEDSTAVHALARALAQIAGVIDVVPAARTVLLTCAPEALDGVRSLAADLTPEGASAADTGEEVVIDVHYDGEDLDEVARMTGLSTVEVIARHTRATYTADFLGFAPGFAYLSGLDPALHVPRLDTPRTSVPAGAVAIAGDRAAVYPRSSPGGWRLLGHTDAVLFDPEADPPALLRAGTRVRFREVG</sequence>
<dbReference type="InterPro" id="IPR003833">
    <property type="entry name" value="CT_C_D"/>
</dbReference>
<dbReference type="GO" id="GO:0005524">
    <property type="term" value="F:ATP binding"/>
    <property type="evidence" value="ECO:0007669"/>
    <property type="project" value="UniProtKB-KW"/>
</dbReference>
<dbReference type="SUPFAM" id="SSF160467">
    <property type="entry name" value="PH0987 N-terminal domain-like"/>
    <property type="match status" value="1"/>
</dbReference>
<keyword evidence="6" id="KW-1185">Reference proteome</keyword>
<name>A0A7M1SS49_9MICO</name>
<evidence type="ECO:0000256" key="2">
    <source>
        <dbReference type="ARBA" id="ARBA00022801"/>
    </source>
</evidence>
<dbReference type="Pfam" id="PF02682">
    <property type="entry name" value="CT_C_D"/>
    <property type="match status" value="1"/>
</dbReference>
<evidence type="ECO:0000313" key="5">
    <source>
        <dbReference type="EMBL" id="QOR69602.1"/>
    </source>
</evidence>
<keyword evidence="1" id="KW-0547">Nucleotide-binding</keyword>
<reference evidence="5 6" key="1">
    <citation type="submission" date="2020-10" db="EMBL/GenBank/DDBJ databases">
        <title>Haloactinobacterium sp. RN3S43, a bacterium isolated from saline soil.</title>
        <authorList>
            <person name="Sun J.-Q."/>
        </authorList>
    </citation>
    <scope>NUCLEOTIDE SEQUENCE [LARGE SCALE GENOMIC DNA]</scope>
    <source>
        <strain evidence="5 6">RN3S43</strain>
    </source>
</reference>
<dbReference type="KEGG" id="halt:IM660_13060"/>
<dbReference type="EC" id="3.5.2.9" evidence="5"/>
<dbReference type="SUPFAM" id="SSF50891">
    <property type="entry name" value="Cyclophilin-like"/>
    <property type="match status" value="1"/>
</dbReference>
<keyword evidence="2 5" id="KW-0378">Hydrolase</keyword>